<dbReference type="AlphaFoldDB" id="A0A1Y1S839"/>
<proteinExistence type="predicted"/>
<evidence type="ECO:0000313" key="1">
    <source>
        <dbReference type="EMBL" id="ORD94640.1"/>
    </source>
</evidence>
<sequence>MNKLLAHVEANRSNHGYVKHSFEQYKRYNNKMVQKCMKDGSDTTLYKLEKNLCKFHLFGTTRHLTKCINILKKAEQTDDVTAYRMYIQTFIRNKRNEFNQDEFIETWKMINNGFYYTFNSDMVALNENRVNLDKLKTRLLWNDIELLFDSQTHLNLLKQFNKRVLKDDYRFNAQIAFKCFKFDEFREKLDTFPTAQYGTILTFVRSFSIFTNEFVAFLDDNFVSSEFVVEYDRSLTNLLNQMTEALMKPNSKMCLELNETKFSSHFIELITDQSQHIIRSKSDMIKLILAEFDRITEVTVPKRNMPLLPIFYDLACEYIEFPPVDELAEQVDALKLTRQQ</sequence>
<keyword evidence="2" id="KW-1185">Reference proteome</keyword>
<evidence type="ECO:0000313" key="2">
    <source>
        <dbReference type="Proteomes" id="UP000192639"/>
    </source>
</evidence>
<comment type="caution">
    <text evidence="1">The sequence shown here is derived from an EMBL/GenBank/DDBJ whole genome shotgun (WGS) entry which is preliminary data.</text>
</comment>
<accession>A0A1Y1S839</accession>
<reference evidence="1 2" key="1">
    <citation type="journal article" date="2017" name="Environ. Microbiol.">
        <title>Decay of the glycolytic pathway and adaptation to intranuclear parasitism within Enterocytozoonidae microsporidia.</title>
        <authorList>
            <person name="Wiredu Boakye D."/>
            <person name="Jaroenlak P."/>
            <person name="Prachumwat A."/>
            <person name="Williams T.A."/>
            <person name="Bateman K.S."/>
            <person name="Itsathitphaisarn O."/>
            <person name="Sritunyalucksana K."/>
            <person name="Paszkiewicz K.H."/>
            <person name="Moore K.A."/>
            <person name="Stentiford G.D."/>
            <person name="Williams B.A."/>
        </authorList>
    </citation>
    <scope>NUCLEOTIDE SEQUENCE [LARGE SCALE GENOMIC DNA]</scope>
    <source>
        <strain evidence="1 2">GB1</strain>
    </source>
</reference>
<dbReference type="Proteomes" id="UP000192639">
    <property type="component" value="Unassembled WGS sequence"/>
</dbReference>
<gene>
    <name evidence="1" type="ORF">ECANGB1_307</name>
</gene>
<dbReference type="VEuPathDB" id="MicrosporidiaDB:ECANGB1_307"/>
<dbReference type="OrthoDB" id="10255118at2759"/>
<name>A0A1Y1S839_9MICR</name>
<dbReference type="EMBL" id="LWDP01000013">
    <property type="protein sequence ID" value="ORD94640.1"/>
    <property type="molecule type" value="Genomic_DNA"/>
</dbReference>
<protein>
    <submittedName>
        <fullName evidence="1">Uncharacterized protein</fullName>
    </submittedName>
</protein>
<organism evidence="1 2">
    <name type="scientific">Enterospora canceri</name>
    <dbReference type="NCBI Taxonomy" id="1081671"/>
    <lineage>
        <taxon>Eukaryota</taxon>
        <taxon>Fungi</taxon>
        <taxon>Fungi incertae sedis</taxon>
        <taxon>Microsporidia</taxon>
        <taxon>Enterocytozoonidae</taxon>
        <taxon>Enterospora</taxon>
    </lineage>
</organism>